<reference evidence="1" key="2">
    <citation type="journal article" date="2021" name="Genome Biol. Evol.">
        <title>Developing a high-quality reference genome for a parasitic bivalve with doubly uniparental inheritance (Bivalvia: Unionida).</title>
        <authorList>
            <person name="Smith C.H."/>
        </authorList>
    </citation>
    <scope>NUCLEOTIDE SEQUENCE</scope>
    <source>
        <strain evidence="1">CHS0354</strain>
        <tissue evidence="1">Mantle</tissue>
    </source>
</reference>
<evidence type="ECO:0008006" key="3">
    <source>
        <dbReference type="Google" id="ProtNLM"/>
    </source>
</evidence>
<comment type="caution">
    <text evidence="1">The sequence shown here is derived from an EMBL/GenBank/DDBJ whole genome shotgun (WGS) entry which is preliminary data.</text>
</comment>
<name>A0AAE0T7D3_9BIVA</name>
<gene>
    <name evidence="1" type="ORF">CHS0354_000793</name>
</gene>
<dbReference type="AlphaFoldDB" id="A0AAE0T7D3"/>
<dbReference type="EMBL" id="JAEAOA010000085">
    <property type="protein sequence ID" value="KAK3605124.1"/>
    <property type="molecule type" value="Genomic_DNA"/>
</dbReference>
<dbReference type="InterPro" id="IPR032581">
    <property type="entry name" value="DUF4917"/>
</dbReference>
<organism evidence="1 2">
    <name type="scientific">Potamilus streckersoni</name>
    <dbReference type="NCBI Taxonomy" id="2493646"/>
    <lineage>
        <taxon>Eukaryota</taxon>
        <taxon>Metazoa</taxon>
        <taxon>Spiralia</taxon>
        <taxon>Lophotrochozoa</taxon>
        <taxon>Mollusca</taxon>
        <taxon>Bivalvia</taxon>
        <taxon>Autobranchia</taxon>
        <taxon>Heteroconchia</taxon>
        <taxon>Palaeoheterodonta</taxon>
        <taxon>Unionida</taxon>
        <taxon>Unionoidea</taxon>
        <taxon>Unionidae</taxon>
        <taxon>Ambleminae</taxon>
        <taxon>Lampsilini</taxon>
        <taxon>Potamilus</taxon>
    </lineage>
</organism>
<reference evidence="1" key="1">
    <citation type="journal article" date="2021" name="Genome Biol. Evol.">
        <title>A High-Quality Reference Genome for a Parasitic Bivalve with Doubly Uniparental Inheritance (Bivalvia: Unionida).</title>
        <authorList>
            <person name="Smith C.H."/>
        </authorList>
    </citation>
    <scope>NUCLEOTIDE SEQUENCE</scope>
    <source>
        <strain evidence="1">CHS0354</strain>
    </source>
</reference>
<evidence type="ECO:0000313" key="2">
    <source>
        <dbReference type="Proteomes" id="UP001195483"/>
    </source>
</evidence>
<proteinExistence type="predicted"/>
<accession>A0AAE0T7D3</accession>
<dbReference type="Proteomes" id="UP001195483">
    <property type="component" value="Unassembled WGS sequence"/>
</dbReference>
<dbReference type="Pfam" id="PF16263">
    <property type="entry name" value="DUF4917"/>
    <property type="match status" value="1"/>
</dbReference>
<keyword evidence="2" id="KW-1185">Reference proteome</keyword>
<reference evidence="1" key="3">
    <citation type="submission" date="2023-05" db="EMBL/GenBank/DDBJ databases">
        <authorList>
            <person name="Smith C.H."/>
        </authorList>
    </citation>
    <scope>NUCLEOTIDE SEQUENCE</scope>
    <source>
        <strain evidence="1">CHS0354</strain>
        <tissue evidence="1">Mantle</tissue>
    </source>
</reference>
<protein>
    <recommendedName>
        <fullName evidence="3">DUF4917 family protein</fullName>
    </recommendedName>
</protein>
<sequence length="281" mass="32691">MKNIKQELPPYEEIQSYDKVIDHIKNANETLKNSLIDAIKKLHPEQAFAISDEKSESCVRFLNSFLSNSNNGNVFTTNYDLLLYWVLMRMLNTSDKDKICDGFGRDTEDGELSELRWGKNSGTQSIYYLHGALHLFDTGIEIVKEEYDTQHYLLQKINERMKKKEYPIFVTAGSGDDKLAHIMHNKYLSYCYDKLSAIEGSLIVYGFGFGKYDDHIIKAINKAGENRRDKDGKWHMLHSVYIGLYSKDDYKHINQIKDQFKVPIRVFKAETTNVWGEKKPY</sequence>
<evidence type="ECO:0000313" key="1">
    <source>
        <dbReference type="EMBL" id="KAK3605124.1"/>
    </source>
</evidence>